<gene>
    <name evidence="10" type="primary">Ktn1</name>
</gene>
<organism evidence="10 11">
    <name type="scientific">Nannospalax galili</name>
    <name type="common">Northern Israeli blind subterranean mole rat</name>
    <name type="synonym">Spalax galili</name>
    <dbReference type="NCBI Taxonomy" id="1026970"/>
    <lineage>
        <taxon>Eukaryota</taxon>
        <taxon>Metazoa</taxon>
        <taxon>Chordata</taxon>
        <taxon>Craniata</taxon>
        <taxon>Vertebrata</taxon>
        <taxon>Euteleostomi</taxon>
        <taxon>Mammalia</taxon>
        <taxon>Eutheria</taxon>
        <taxon>Euarchontoglires</taxon>
        <taxon>Glires</taxon>
        <taxon>Rodentia</taxon>
        <taxon>Myomorpha</taxon>
        <taxon>Muroidea</taxon>
        <taxon>Spalacidae</taxon>
        <taxon>Spalacinae</taxon>
        <taxon>Nannospalax</taxon>
    </lineage>
</organism>
<dbReference type="Ensembl" id="ENSNGAT00000018628.1">
    <property type="protein sequence ID" value="ENSNGAP00000013053.1"/>
    <property type="gene ID" value="ENSNGAG00000014640.1"/>
</dbReference>
<feature type="coiled-coil region" evidence="6">
    <location>
        <begin position="329"/>
        <end position="434"/>
    </location>
</feature>
<keyword evidence="6" id="KW-0175">Coiled coil</keyword>
<evidence type="ECO:0000259" key="9">
    <source>
        <dbReference type="Pfam" id="PF05104"/>
    </source>
</evidence>
<evidence type="ECO:0000256" key="6">
    <source>
        <dbReference type="SAM" id="Coils"/>
    </source>
</evidence>
<dbReference type="Proteomes" id="UP000694381">
    <property type="component" value="Unassembled WGS sequence"/>
</dbReference>
<evidence type="ECO:0000256" key="8">
    <source>
        <dbReference type="SAM" id="Phobius"/>
    </source>
</evidence>
<keyword evidence="5 8" id="KW-0472">Membrane</keyword>
<sequence>MEFYESTYFIVLIPSIVITVIFLFFWLFMKETLYDEVLAKQKREQKLIPTKTDKKKAEKKKNKKKEIQNGNLHESDSENVPRDFKLSDALAVEDEQVVPVPLSVAEPSSSVRERKKKEKKQKPLSEEQVIKESDVSKSPAKKVEAVPVTKQPTPPSEAAATKKKPGQKKSKNGSDDQDKKVETLMAPSKKQEVLLFHQETKQEGGAGKKKVSSKKQKTENVTVLVDEPLIHAATYIPLMDNANSNLVMDKREIVDLVKPDHVEGIQKSGVKKLKIETDKENAEVKFKDFLLSLKTMIFSEDEALYVVDLLKEKSGVIQDAFKKSSKGELTALLHQLQEKDRLLTALKEDAAATKDRCKQLTQEMMTEKERSSVVIARMKDRIGTLEKEHNVFQNKMHISYQETQQMQRKFQQVREQMEAEIAHLKQENGILRDAVSNTTNQLENKQSAELNKLRQDYGRLVSELNEKTGKLQQEEVQKKSAEQAVTQLKVQLQEAERRWEEVQSYIRKRTAEHESAQQDLQSKFVAKENEVSLHSKLTDTLVSKQQLEQRLMQLMESEQKRVNKEESLQMQVQDILEQNEALKAQIQQFHSQIAAQTSASVLAEELHKVIAEKDKQIKQTEDSLASEHDHLTSKEEELKDIQNMNFLLKAEVQKLQALANEQAAAVHEMEKMQKSIHVKDDKIRLLEEQLQHEISNKMEEFKILSDQNKALKLEVQKLQTLVSEQPNKDVMEQMEKCIQEKDEKLKTVEELLETGLIQVATKEEELNAIRTENKSLTKEVQELKAKQSDQVSFVSLIEELRRVIHEKDGKIKSVEELLEVELLKVANKEKTVQLSVTSQVQELQKLLRGKEEQMNTMKAVLEDKEKDLTNREKWIQVCSAPRFEELEIVLKEKENEMRRIEAVLKDTESDLSIKTKLLQEVQDENKLFKSQVEQFKQQNYQQASSPSHEELLAIISEGEKEITGLRNELDCLKNAVEHQRKKNNDLREKNWEAMEALASTEKMLQDRMSKTSKETQQHVEAVELEAKELLKRLFPRVSVPSNLIYSEWLHGFEKKAKEYIAETPDSEEVKVLEHKLKEADEMHTLLQLECEKYKSVLAETEGILQKLQRSVEQEENKWKIKVDESQRTIKQLRREREHLEMELEKAEIERATYVTEVRELKDLLTELQKKLDDSYSEAVRQNEELNLLKTQLNETCTKLKNEQSERKKVADDLRKAQQSLNFIHSKISVKAVGDTAVIENSGVSPEMESSEKETMSTSLNQTVTQLQQLLQEVNQQLTKEK</sequence>
<proteinExistence type="predicted"/>
<name>A0A8C6R386_NANGA</name>
<evidence type="ECO:0000256" key="4">
    <source>
        <dbReference type="ARBA" id="ARBA00022989"/>
    </source>
</evidence>
<keyword evidence="3" id="KW-0256">Endoplasmic reticulum</keyword>
<evidence type="ECO:0000313" key="10">
    <source>
        <dbReference type="Ensembl" id="ENSNGAP00000013053.1"/>
    </source>
</evidence>
<feature type="compositionally biased region" description="Basic and acidic residues" evidence="7">
    <location>
        <begin position="121"/>
        <end position="135"/>
    </location>
</feature>
<keyword evidence="2 8" id="KW-0812">Transmembrane</keyword>
<feature type="transmembrane region" description="Helical" evidence="8">
    <location>
        <begin position="7"/>
        <end position="29"/>
    </location>
</feature>
<evidence type="ECO:0000256" key="2">
    <source>
        <dbReference type="ARBA" id="ARBA00022692"/>
    </source>
</evidence>
<keyword evidence="4 8" id="KW-1133">Transmembrane helix</keyword>
<dbReference type="PANTHER" id="PTHR18864">
    <property type="entry name" value="KINECTIN"/>
    <property type="match status" value="1"/>
</dbReference>
<comment type="subcellular location">
    <subcellularLocation>
        <location evidence="1">Endoplasmic reticulum membrane</location>
        <topology evidence="1">Single-pass membrane protein</topology>
    </subcellularLocation>
</comment>
<protein>
    <submittedName>
        <fullName evidence="10">Kinectin 1</fullName>
    </submittedName>
</protein>
<evidence type="ECO:0000313" key="11">
    <source>
        <dbReference type="Proteomes" id="UP000694381"/>
    </source>
</evidence>
<reference evidence="10" key="2">
    <citation type="submission" date="2025-09" db="UniProtKB">
        <authorList>
            <consortium name="Ensembl"/>
        </authorList>
    </citation>
    <scope>IDENTIFICATION</scope>
</reference>
<reference evidence="10" key="1">
    <citation type="submission" date="2025-08" db="UniProtKB">
        <authorList>
            <consortium name="Ensembl"/>
        </authorList>
    </citation>
    <scope>IDENTIFICATION</scope>
</reference>
<keyword evidence="11" id="KW-1185">Reference proteome</keyword>
<dbReference type="Pfam" id="PF05104">
    <property type="entry name" value="Rib_recp_KP_reg"/>
    <property type="match status" value="1"/>
</dbReference>
<feature type="coiled-coil region" evidence="6">
    <location>
        <begin position="565"/>
        <end position="623"/>
    </location>
</feature>
<evidence type="ECO:0000256" key="3">
    <source>
        <dbReference type="ARBA" id="ARBA00022824"/>
    </source>
</evidence>
<feature type="compositionally biased region" description="Basic and acidic residues" evidence="7">
    <location>
        <begin position="73"/>
        <end position="82"/>
    </location>
</feature>
<feature type="coiled-coil region" evidence="6">
    <location>
        <begin position="464"/>
        <end position="498"/>
    </location>
</feature>
<evidence type="ECO:0000256" key="7">
    <source>
        <dbReference type="SAM" id="MobiDB-lite"/>
    </source>
</evidence>
<dbReference type="InterPro" id="IPR007794">
    <property type="entry name" value="Rib_rcpt_KP"/>
</dbReference>
<dbReference type="GO" id="GO:0005789">
    <property type="term" value="C:endoplasmic reticulum membrane"/>
    <property type="evidence" value="ECO:0007669"/>
    <property type="project" value="UniProtKB-SubCell"/>
</dbReference>
<dbReference type="GO" id="GO:0015031">
    <property type="term" value="P:protein transport"/>
    <property type="evidence" value="ECO:0007669"/>
    <property type="project" value="InterPro"/>
</dbReference>
<dbReference type="GO" id="GO:0019894">
    <property type="term" value="F:kinesin binding"/>
    <property type="evidence" value="ECO:0007669"/>
    <property type="project" value="InterPro"/>
</dbReference>
<feature type="coiled-coil region" evidence="6">
    <location>
        <begin position="1069"/>
        <end position="1219"/>
    </location>
</feature>
<dbReference type="PANTHER" id="PTHR18864:SF1">
    <property type="entry name" value="KINECTIN"/>
    <property type="match status" value="1"/>
</dbReference>
<dbReference type="GeneTree" id="ENSGT00940000158237"/>
<feature type="region of interest" description="Disordered" evidence="7">
    <location>
        <begin position="103"/>
        <end position="179"/>
    </location>
</feature>
<dbReference type="InterPro" id="IPR024854">
    <property type="entry name" value="Kinectin"/>
</dbReference>
<dbReference type="GO" id="GO:0007018">
    <property type="term" value="P:microtubule-based movement"/>
    <property type="evidence" value="ECO:0007669"/>
    <property type="project" value="InterPro"/>
</dbReference>
<evidence type="ECO:0000256" key="5">
    <source>
        <dbReference type="ARBA" id="ARBA00023136"/>
    </source>
</evidence>
<feature type="domain" description="Ribosome receptor lysine/proline rich" evidence="9">
    <location>
        <begin position="29"/>
        <end position="128"/>
    </location>
</feature>
<feature type="compositionally biased region" description="Basic residues" evidence="7">
    <location>
        <begin position="161"/>
        <end position="171"/>
    </location>
</feature>
<feature type="region of interest" description="Disordered" evidence="7">
    <location>
        <begin position="48"/>
        <end position="82"/>
    </location>
</feature>
<evidence type="ECO:0000256" key="1">
    <source>
        <dbReference type="ARBA" id="ARBA00004389"/>
    </source>
</evidence>
<accession>A0A8C6R386</accession>
<feature type="coiled-coil region" evidence="6">
    <location>
        <begin position="655"/>
        <end position="1032"/>
    </location>
</feature>